<dbReference type="SUPFAM" id="SSF51182">
    <property type="entry name" value="RmlC-like cupins"/>
    <property type="match status" value="1"/>
</dbReference>
<organism evidence="1 2">
    <name type="scientific">Halogeometricum luteum</name>
    <dbReference type="NCBI Taxonomy" id="2950537"/>
    <lineage>
        <taxon>Archaea</taxon>
        <taxon>Methanobacteriati</taxon>
        <taxon>Methanobacteriota</taxon>
        <taxon>Stenosarchaea group</taxon>
        <taxon>Halobacteria</taxon>
        <taxon>Halobacteriales</taxon>
        <taxon>Haloferacaceae</taxon>
        <taxon>Halogeometricum</taxon>
    </lineage>
</organism>
<evidence type="ECO:0008006" key="3">
    <source>
        <dbReference type="Google" id="ProtNLM"/>
    </source>
</evidence>
<evidence type="ECO:0000313" key="2">
    <source>
        <dbReference type="Proteomes" id="UP001254813"/>
    </source>
</evidence>
<accession>A0ABU2G4L5</accession>
<dbReference type="InterPro" id="IPR014710">
    <property type="entry name" value="RmlC-like_jellyroll"/>
</dbReference>
<gene>
    <name evidence="1" type="ORF">NDI79_16325</name>
</gene>
<reference evidence="1 2" key="1">
    <citation type="submission" date="2022-06" db="EMBL/GenBank/DDBJ databases">
        <title>Halogeometricum sp. a new haloarchaeum isolate from saline soil.</title>
        <authorList>
            <person name="Strakova D."/>
            <person name="Galisteo C."/>
            <person name="Sanchez-Porro C."/>
            <person name="Ventosa A."/>
        </authorList>
    </citation>
    <scope>NUCLEOTIDE SEQUENCE [LARGE SCALE GENOMIC DNA]</scope>
    <source>
        <strain evidence="2">S3BR25-2</strain>
    </source>
</reference>
<dbReference type="RefSeq" id="WP_310929698.1">
    <property type="nucleotide sequence ID" value="NZ_JAMQOQ010000004.1"/>
</dbReference>
<dbReference type="EMBL" id="JAMQOQ010000004">
    <property type="protein sequence ID" value="MDS0295741.1"/>
    <property type="molecule type" value="Genomic_DNA"/>
</dbReference>
<evidence type="ECO:0000313" key="1">
    <source>
        <dbReference type="EMBL" id="MDS0295741.1"/>
    </source>
</evidence>
<proteinExistence type="predicted"/>
<dbReference type="Gene3D" id="2.60.120.10">
    <property type="entry name" value="Jelly Rolls"/>
    <property type="match status" value="1"/>
</dbReference>
<dbReference type="InterPro" id="IPR011051">
    <property type="entry name" value="RmlC_Cupin_sf"/>
</dbReference>
<sequence>MGDDFAIVDPTDVSKTSFQTCETEVKMLTEPLGATELRVNQVFVDPGEVATPHTHEGQEEVFVAMTGGEIEIEGDLHAVPAGGVVRVGEDVVRNLCNRTGESTQVWLALGAPPVGTAEDFGAYVVADGDDEDDTSSVDETR</sequence>
<name>A0ABU2G4L5_9EURY</name>
<dbReference type="Proteomes" id="UP001254813">
    <property type="component" value="Unassembled WGS sequence"/>
</dbReference>
<protein>
    <recommendedName>
        <fullName evidence="3">Cupin domain-containing protein</fullName>
    </recommendedName>
</protein>
<comment type="caution">
    <text evidence="1">The sequence shown here is derived from an EMBL/GenBank/DDBJ whole genome shotgun (WGS) entry which is preliminary data.</text>
</comment>
<keyword evidence="2" id="KW-1185">Reference proteome</keyword>